<dbReference type="Proteomes" id="UP000663838">
    <property type="component" value="Unassembled WGS sequence"/>
</dbReference>
<gene>
    <name evidence="1" type="ORF">TOA249_LOCUS33761</name>
</gene>
<comment type="caution">
    <text evidence="1">The sequence shown here is derived from an EMBL/GenBank/DDBJ whole genome shotgun (WGS) entry which is preliminary data.</text>
</comment>
<dbReference type="EMBL" id="CAJOBS010012378">
    <property type="protein sequence ID" value="CAF4948579.1"/>
    <property type="molecule type" value="Genomic_DNA"/>
</dbReference>
<proteinExistence type="predicted"/>
<dbReference type="Gene3D" id="2.70.98.30">
    <property type="entry name" value="Golgi alpha-mannosidase II, domain 4"/>
    <property type="match status" value="1"/>
</dbReference>
<protein>
    <submittedName>
        <fullName evidence="1">Uncharacterized protein</fullName>
    </submittedName>
</protein>
<feature type="non-terminal residue" evidence="1">
    <location>
        <position position="46"/>
    </location>
</feature>
<accession>A0A821XSM5</accession>
<reference evidence="1" key="1">
    <citation type="submission" date="2021-02" db="EMBL/GenBank/DDBJ databases">
        <authorList>
            <person name="Nowell W R."/>
        </authorList>
    </citation>
    <scope>NUCLEOTIDE SEQUENCE</scope>
</reference>
<dbReference type="GO" id="GO:0003824">
    <property type="term" value="F:catalytic activity"/>
    <property type="evidence" value="ECO:0007669"/>
    <property type="project" value="InterPro"/>
</dbReference>
<dbReference type="GO" id="GO:0005975">
    <property type="term" value="P:carbohydrate metabolic process"/>
    <property type="evidence" value="ECO:0007669"/>
    <property type="project" value="InterPro"/>
</dbReference>
<dbReference type="GO" id="GO:0030246">
    <property type="term" value="F:carbohydrate binding"/>
    <property type="evidence" value="ECO:0007669"/>
    <property type="project" value="InterPro"/>
</dbReference>
<evidence type="ECO:0000313" key="1">
    <source>
        <dbReference type="EMBL" id="CAF4948579.1"/>
    </source>
</evidence>
<dbReference type="InterPro" id="IPR011013">
    <property type="entry name" value="Gal_mutarotase_sf_dom"/>
</dbReference>
<organism evidence="1 2">
    <name type="scientific">Rotaria socialis</name>
    <dbReference type="NCBI Taxonomy" id="392032"/>
    <lineage>
        <taxon>Eukaryota</taxon>
        <taxon>Metazoa</taxon>
        <taxon>Spiralia</taxon>
        <taxon>Gnathifera</taxon>
        <taxon>Rotifera</taxon>
        <taxon>Eurotatoria</taxon>
        <taxon>Bdelloidea</taxon>
        <taxon>Philodinida</taxon>
        <taxon>Philodinidae</taxon>
        <taxon>Rotaria</taxon>
    </lineage>
</organism>
<name>A0A821XSM5_9BILA</name>
<sequence>MFVLGVVDVFLDRRLTRDDGRGLGQGILDNREVISTFKILFESRHK</sequence>
<evidence type="ECO:0000313" key="2">
    <source>
        <dbReference type="Proteomes" id="UP000663838"/>
    </source>
</evidence>
<dbReference type="AlphaFoldDB" id="A0A821XSM5"/>
<dbReference type="SUPFAM" id="SSF74650">
    <property type="entry name" value="Galactose mutarotase-like"/>
    <property type="match status" value="1"/>
</dbReference>